<reference evidence="1" key="2">
    <citation type="journal article" date="2015" name="Data Brief">
        <title>Shoot transcriptome of the giant reed, Arundo donax.</title>
        <authorList>
            <person name="Barrero R.A."/>
            <person name="Guerrero F.D."/>
            <person name="Moolhuijzen P."/>
            <person name="Goolsby J.A."/>
            <person name="Tidwell J."/>
            <person name="Bellgard S.E."/>
            <person name="Bellgard M.I."/>
        </authorList>
    </citation>
    <scope>NUCLEOTIDE SEQUENCE</scope>
    <source>
        <tissue evidence="1">Shoot tissue taken approximately 20 cm above the soil surface</tissue>
    </source>
</reference>
<name>A0A0A9EL96_ARUDO</name>
<accession>A0A0A9EL96</accession>
<reference evidence="1" key="1">
    <citation type="submission" date="2014-09" db="EMBL/GenBank/DDBJ databases">
        <authorList>
            <person name="Magalhaes I.L.F."/>
            <person name="Oliveira U."/>
            <person name="Santos F.R."/>
            <person name="Vidigal T.H.D.A."/>
            <person name="Brescovit A.D."/>
            <person name="Santos A.J."/>
        </authorList>
    </citation>
    <scope>NUCLEOTIDE SEQUENCE</scope>
    <source>
        <tissue evidence="1">Shoot tissue taken approximately 20 cm above the soil surface</tissue>
    </source>
</reference>
<proteinExistence type="predicted"/>
<evidence type="ECO:0000313" key="1">
    <source>
        <dbReference type="EMBL" id="JAE00882.1"/>
    </source>
</evidence>
<protein>
    <submittedName>
        <fullName evidence="1">Uncharacterized protein</fullName>
    </submittedName>
</protein>
<organism evidence="1">
    <name type="scientific">Arundo donax</name>
    <name type="common">Giant reed</name>
    <name type="synonym">Donax arundinaceus</name>
    <dbReference type="NCBI Taxonomy" id="35708"/>
    <lineage>
        <taxon>Eukaryota</taxon>
        <taxon>Viridiplantae</taxon>
        <taxon>Streptophyta</taxon>
        <taxon>Embryophyta</taxon>
        <taxon>Tracheophyta</taxon>
        <taxon>Spermatophyta</taxon>
        <taxon>Magnoliopsida</taxon>
        <taxon>Liliopsida</taxon>
        <taxon>Poales</taxon>
        <taxon>Poaceae</taxon>
        <taxon>PACMAD clade</taxon>
        <taxon>Arundinoideae</taxon>
        <taxon>Arundineae</taxon>
        <taxon>Arundo</taxon>
    </lineage>
</organism>
<sequence length="42" mass="4931">MIFWNASSNFQGKKSQITDLINNQVNQPLNFKEYLFCLLQPP</sequence>
<dbReference type="EMBL" id="GBRH01197014">
    <property type="protein sequence ID" value="JAE00882.1"/>
    <property type="molecule type" value="Transcribed_RNA"/>
</dbReference>
<dbReference type="AlphaFoldDB" id="A0A0A9EL96"/>